<protein>
    <submittedName>
        <fullName evidence="2">Ran-specific GTPase-activating protein 30</fullName>
    </submittedName>
</protein>
<evidence type="ECO:0000313" key="2">
    <source>
        <dbReference type="EMBL" id="OLN95967.1"/>
    </source>
</evidence>
<dbReference type="EMBL" id="MPGH01000023">
    <property type="protein sequence ID" value="OLN95967.1"/>
    <property type="molecule type" value="Genomic_DNA"/>
</dbReference>
<reference evidence="2 3" key="1">
    <citation type="submission" date="2016-11" db="EMBL/GenBank/DDBJ databases">
        <title>Draft Genome Assembly of Colletotrichum chlorophyti a pathogen of herbaceous plants.</title>
        <authorList>
            <person name="Gan P."/>
            <person name="Narusaka M."/>
            <person name="Tsushima A."/>
            <person name="Narusaka Y."/>
            <person name="Takano Y."/>
            <person name="Shirasu K."/>
        </authorList>
    </citation>
    <scope>NUCLEOTIDE SEQUENCE [LARGE SCALE GENOMIC DNA]</scope>
    <source>
        <strain evidence="2 3">NTL11</strain>
    </source>
</reference>
<sequence length="646" mass="71587">MDALLARLGAQAMNMAIRSGIALTSTYAFSQCSRLMKTVDDRAVRSELKKLQRILECKIKIVSPVIDLIVFKSGRGNAFLESALPLAKSLHQDIVALGRRLEQAAAAAEVSRRSIDADRHLTELRAIIKDMKDLLNRINDDIGILHTAITSSGESLNPSKYPSVSPSRMMQASTFLTFGDSQYATRPSGPVQIGPVFTLSLYMLFLGHATIPAETGRGHQEPPQTLRVPQQALSAENVEPYGLREGERRPLWQEVIHKARVRLCRTPMDYVFDANEGFRPGAAAVQDLNAHESQSFWSSAYGTEQHNEYAYHLEVIEDLDDGRAHDNLHAETSPYDNIQHAGIRESIPIHQIAKIFYADTGRILNIGDDGGIDNNPVLLLKRDILAKPPKETVEAMIASGDDSMFRTPSEAGSSVDSEEEQDDIDRQLREESAALDTLEEMAKLPAGPPSKKQFPAHLDPEWIALEVFEEKYDDEDSDTDEEDAVEADPAGISDRRAMEFTPISATSSSRADSQRARTTLDSRLVAQIQSMSLQSTPPNGDMRPQPPLRHFSQDLAKHPMDNAESFVARSPFSAVTTSLSLMEMLIRLTSLQEFQQASHLTIPDHILNFFLVETSTTGLKGVEGLRARTEAKRRVGFDPYTDTPSK</sequence>
<organism evidence="2 3">
    <name type="scientific">Colletotrichum chlorophyti</name>
    <dbReference type="NCBI Taxonomy" id="708187"/>
    <lineage>
        <taxon>Eukaryota</taxon>
        <taxon>Fungi</taxon>
        <taxon>Dikarya</taxon>
        <taxon>Ascomycota</taxon>
        <taxon>Pezizomycotina</taxon>
        <taxon>Sordariomycetes</taxon>
        <taxon>Hypocreomycetidae</taxon>
        <taxon>Glomerellales</taxon>
        <taxon>Glomerellaceae</taxon>
        <taxon>Colletotrichum</taxon>
    </lineage>
</organism>
<proteinExistence type="predicted"/>
<dbReference type="GO" id="GO:0030695">
    <property type="term" value="F:GTPase regulator activity"/>
    <property type="evidence" value="ECO:0007669"/>
    <property type="project" value="TreeGrafter"/>
</dbReference>
<dbReference type="GO" id="GO:0005737">
    <property type="term" value="C:cytoplasm"/>
    <property type="evidence" value="ECO:0007669"/>
    <property type="project" value="TreeGrafter"/>
</dbReference>
<feature type="region of interest" description="Disordered" evidence="1">
    <location>
        <begin position="397"/>
        <end position="424"/>
    </location>
</feature>
<gene>
    <name evidence="2" type="ORF">CCHL11_07091</name>
</gene>
<accession>A0A1Q8S3I3</accession>
<comment type="caution">
    <text evidence="2">The sequence shown here is derived from an EMBL/GenBank/DDBJ whole genome shotgun (WGS) entry which is preliminary data.</text>
</comment>
<dbReference type="Pfam" id="PF05508">
    <property type="entry name" value="Ran-binding"/>
    <property type="match status" value="1"/>
</dbReference>
<feature type="region of interest" description="Disordered" evidence="1">
    <location>
        <begin position="472"/>
        <end position="491"/>
    </location>
</feature>
<dbReference type="OrthoDB" id="512915at2759"/>
<keyword evidence="3" id="KW-1185">Reference proteome</keyword>
<dbReference type="PANTHER" id="PTHR31010:SF2">
    <property type="entry name" value="RAN-SPECIFIC GTPASE-ACTIVATING PROTEIN 30"/>
    <property type="match status" value="1"/>
</dbReference>
<evidence type="ECO:0000256" key="1">
    <source>
        <dbReference type="SAM" id="MobiDB-lite"/>
    </source>
</evidence>
<dbReference type="GO" id="GO:0005634">
    <property type="term" value="C:nucleus"/>
    <property type="evidence" value="ECO:0007669"/>
    <property type="project" value="TreeGrafter"/>
</dbReference>
<dbReference type="AlphaFoldDB" id="A0A1Q8S3I3"/>
<evidence type="ECO:0000313" key="3">
    <source>
        <dbReference type="Proteomes" id="UP000186583"/>
    </source>
</evidence>
<feature type="compositionally biased region" description="Acidic residues" evidence="1">
    <location>
        <begin position="472"/>
        <end position="486"/>
    </location>
</feature>
<dbReference type="Proteomes" id="UP000186583">
    <property type="component" value="Unassembled WGS sequence"/>
</dbReference>
<dbReference type="InterPro" id="IPR008812">
    <property type="entry name" value="Ran_GTP-bd-rel"/>
</dbReference>
<name>A0A1Q8S3I3_9PEZI</name>
<dbReference type="PANTHER" id="PTHR31010">
    <property type="entry name" value="RAN-SPECIFIC GTPASE-ACTIVATING PROTEIN 30-RELATED"/>
    <property type="match status" value="1"/>
</dbReference>